<evidence type="ECO:0000313" key="2">
    <source>
        <dbReference type="EMBL" id="EME70536.1"/>
    </source>
</evidence>
<dbReference type="AlphaFoldDB" id="M2YC05"/>
<dbReference type="PATRIC" id="fig|1244869.3.peg.1596"/>
<gene>
    <name evidence="2" type="ORF">H261_07898</name>
</gene>
<name>M2YC05_9PROT</name>
<feature type="domain" description="NAD-dependent epimerase/dehydratase" evidence="1">
    <location>
        <begin position="5"/>
        <end position="218"/>
    </location>
</feature>
<dbReference type="RefSeq" id="WP_008616178.1">
    <property type="nucleotide sequence ID" value="NZ_AONQ01000016.1"/>
</dbReference>
<dbReference type="Gene3D" id="3.40.50.720">
    <property type="entry name" value="NAD(P)-binding Rossmann-like Domain"/>
    <property type="match status" value="1"/>
</dbReference>
<organism evidence="2 3">
    <name type="scientific">Paramagnetospirillum caucaseum</name>
    <dbReference type="NCBI Taxonomy" id="1244869"/>
    <lineage>
        <taxon>Bacteria</taxon>
        <taxon>Pseudomonadati</taxon>
        <taxon>Pseudomonadota</taxon>
        <taxon>Alphaproteobacteria</taxon>
        <taxon>Rhodospirillales</taxon>
        <taxon>Magnetospirillaceae</taxon>
        <taxon>Paramagnetospirillum</taxon>
    </lineage>
</organism>
<dbReference type="EMBL" id="AONQ01000016">
    <property type="protein sequence ID" value="EME70536.1"/>
    <property type="molecule type" value="Genomic_DNA"/>
</dbReference>
<keyword evidence="3" id="KW-1185">Reference proteome</keyword>
<sequence>MGLNILVTGAGGFVGGGLARTFAAQGHRVTALYRKSRPHWDGAVTVQADLADPDCRLPDRRFDLVIHAAAHTHLEADLSAEAFVASNVRGTLTLARHLSRTGAGMVVHLSTLSVYGAINDPVVDSDTPLRDPGLYGTTKLLAEQVLAEQVAAFPSLSLRLPGVVGPGYYKPWLGRLVNDACAGRPLSIFNPDGLFNNVIDIDGLAEACVAAAARGRSGAGVCAIGAAMPMTIRDLAALVAETAGTVPSIVVGQTAKPSFHISIEPLRALIGFEPKTTADIVRRYVLARASEGKGDRI</sequence>
<dbReference type="STRING" id="1244869.H261_07898"/>
<dbReference type="InterPro" id="IPR050177">
    <property type="entry name" value="Lipid_A_modif_metabolic_enz"/>
</dbReference>
<dbReference type="SUPFAM" id="SSF51735">
    <property type="entry name" value="NAD(P)-binding Rossmann-fold domains"/>
    <property type="match status" value="1"/>
</dbReference>
<dbReference type="Proteomes" id="UP000011744">
    <property type="component" value="Unassembled WGS sequence"/>
</dbReference>
<accession>M2YC05</accession>
<evidence type="ECO:0000313" key="3">
    <source>
        <dbReference type="Proteomes" id="UP000011744"/>
    </source>
</evidence>
<dbReference type="InterPro" id="IPR001509">
    <property type="entry name" value="Epimerase_deHydtase"/>
</dbReference>
<dbReference type="eggNOG" id="COG0451">
    <property type="taxonomic scope" value="Bacteria"/>
</dbReference>
<comment type="caution">
    <text evidence="2">The sequence shown here is derived from an EMBL/GenBank/DDBJ whole genome shotgun (WGS) entry which is preliminary data.</text>
</comment>
<reference evidence="2 3" key="1">
    <citation type="journal article" date="2014" name="Genome Announc.">
        <title>Draft Genome Sequence of Magnetospirillum sp. Strain SO-1, a Freshwater Magnetotactic Bacterium Isolated from the Ol'khovka River, Russia.</title>
        <authorList>
            <person name="Grouzdev D.S."/>
            <person name="Dziuba M.V."/>
            <person name="Sukhacheva M.S."/>
            <person name="Mardanov A.V."/>
            <person name="Beletskiy A.V."/>
            <person name="Kuznetsov B.B."/>
            <person name="Skryabin K.G."/>
        </authorList>
    </citation>
    <scope>NUCLEOTIDE SEQUENCE [LARGE SCALE GENOMIC DNA]</scope>
    <source>
        <strain evidence="2 3">SO-1</strain>
    </source>
</reference>
<evidence type="ECO:0000259" key="1">
    <source>
        <dbReference type="Pfam" id="PF01370"/>
    </source>
</evidence>
<dbReference type="OrthoDB" id="9795501at2"/>
<dbReference type="PANTHER" id="PTHR43245">
    <property type="entry name" value="BIFUNCTIONAL POLYMYXIN RESISTANCE PROTEIN ARNA"/>
    <property type="match status" value="1"/>
</dbReference>
<protein>
    <submittedName>
        <fullName evidence="2">NAD-dependent epimerase/dehydratase</fullName>
    </submittedName>
</protein>
<dbReference type="Pfam" id="PF01370">
    <property type="entry name" value="Epimerase"/>
    <property type="match status" value="1"/>
</dbReference>
<dbReference type="PANTHER" id="PTHR43245:SF55">
    <property type="entry name" value="NAD(P)-BINDING DOMAIN-CONTAINING PROTEIN"/>
    <property type="match status" value="1"/>
</dbReference>
<dbReference type="InterPro" id="IPR036291">
    <property type="entry name" value="NAD(P)-bd_dom_sf"/>
</dbReference>
<proteinExistence type="predicted"/>